<dbReference type="InterPro" id="IPR035421">
    <property type="entry name" value="Terminase_6C"/>
</dbReference>
<accession>A3SJW9</accession>
<dbReference type="Gene3D" id="3.40.50.300">
    <property type="entry name" value="P-loop containing nucleotide triphosphate hydrolases"/>
    <property type="match status" value="1"/>
</dbReference>
<dbReference type="Pfam" id="PF03237">
    <property type="entry name" value="Terminase_6N"/>
    <property type="match status" value="1"/>
</dbReference>
<gene>
    <name evidence="3" type="ORF">ISM_05135</name>
</gene>
<evidence type="ECO:0000259" key="2">
    <source>
        <dbReference type="Pfam" id="PF17289"/>
    </source>
</evidence>
<protein>
    <submittedName>
        <fullName evidence="3">Putative large terminase</fullName>
    </submittedName>
</protein>
<dbReference type="HOGENOM" id="CLU_034922_0_0_5"/>
<keyword evidence="1" id="KW-1188">Viral release from host cell</keyword>
<dbReference type="InterPro" id="IPR027417">
    <property type="entry name" value="P-loop_NTPase"/>
</dbReference>
<evidence type="ECO:0000313" key="4">
    <source>
        <dbReference type="Proteomes" id="UP000005954"/>
    </source>
</evidence>
<proteinExistence type="predicted"/>
<comment type="caution">
    <text evidence="3">The sequence shown here is derived from an EMBL/GenBank/DDBJ whole genome shotgun (WGS) entry which is preliminary data.</text>
</comment>
<keyword evidence="4" id="KW-1185">Reference proteome</keyword>
<evidence type="ECO:0000256" key="1">
    <source>
        <dbReference type="ARBA" id="ARBA00022612"/>
    </source>
</evidence>
<dbReference type="STRING" id="89187.ISM_05135"/>
<organism evidence="3 4">
    <name type="scientific">Roseovarius nubinhibens (strain ATCC BAA-591 / DSM 15170 / ISM)</name>
    <dbReference type="NCBI Taxonomy" id="89187"/>
    <lineage>
        <taxon>Bacteria</taxon>
        <taxon>Pseudomonadati</taxon>
        <taxon>Pseudomonadota</taxon>
        <taxon>Alphaproteobacteria</taxon>
        <taxon>Rhodobacterales</taxon>
        <taxon>Roseobacteraceae</taxon>
        <taxon>Roseovarius</taxon>
    </lineage>
</organism>
<dbReference type="EMBL" id="AALY01000001">
    <property type="protein sequence ID" value="EAP77650.1"/>
    <property type="molecule type" value="Genomic_DNA"/>
</dbReference>
<name>A3SJW9_ROSNI</name>
<sequence length="434" mass="47397">MRQERFLNSLSDAEILALPYLFEFWALPHQMPPEGKWKTWAIMGGRGAGKTRAGAEWVRAAVEGATPGAPGRCRRIALVGETVDQVREVMIFGESGILACSPPDRRPEWQASRRRLVWPNGAEAAVFSAHDPEALRGPQFDGAWLDEMAKWKKARATWDMLQFALRLGDDPQICVTTTPRNVGVLKDVLAAPSTVVTQAPTEANRAHLAESFLAEVRARYVGTRLGRQELDGILLEEAEGALWSLAALDAARVSKLPELSRIVVAVDPPVTGHAGSDECGIIVAGVDQSGPVQEWRAYVLADRSVSGMSPTGWAGAAIRAMEEFGADKMVAEVNQGGDLVETVLRQIDPLIPFRGVHASRGKQARAEPVAALYEQGRVHHMAGLDRLEDQMRAMTTRGYEGRGSPDRADALVWALHELVIAPAAKWRHPRVRAV</sequence>
<feature type="domain" description="Terminase large subunit gp17-like C-terminal" evidence="2">
    <location>
        <begin position="265"/>
        <end position="417"/>
    </location>
</feature>
<dbReference type="Pfam" id="PF17289">
    <property type="entry name" value="Terminase_6C"/>
    <property type="match status" value="1"/>
</dbReference>
<dbReference type="Gene3D" id="3.30.420.240">
    <property type="match status" value="1"/>
</dbReference>
<dbReference type="AlphaFoldDB" id="A3SJW9"/>
<evidence type="ECO:0000313" key="3">
    <source>
        <dbReference type="EMBL" id="EAP77650.1"/>
    </source>
</evidence>
<dbReference type="eggNOG" id="COG5323">
    <property type="taxonomic scope" value="Bacteria"/>
</dbReference>
<dbReference type="Proteomes" id="UP000005954">
    <property type="component" value="Unassembled WGS sequence"/>
</dbReference>
<reference evidence="3 4" key="1">
    <citation type="submission" date="2005-12" db="EMBL/GenBank/DDBJ databases">
        <authorList>
            <person name="Moran M.A."/>
            <person name="Ferriera S."/>
            <person name="Johnson J."/>
            <person name="Kravitz S."/>
            <person name="Halpern A."/>
            <person name="Remington K."/>
            <person name="Beeson K."/>
            <person name="Tran B."/>
            <person name="Rogers Y.-H."/>
            <person name="Friedman R."/>
            <person name="Venter J.C."/>
        </authorList>
    </citation>
    <scope>NUCLEOTIDE SEQUENCE [LARGE SCALE GENOMIC DNA]</scope>
    <source>
        <strain evidence="4">ATCC BAA-591 / DSM 15170 / ISM</strain>
    </source>
</reference>